<sequence>MRFKQAILILIGFSLLSFGLPKNLEKKVNKEITDTFEVENFDLISVIIPSEIEKTLPSRFGEDNLFKIESNKKFIAYAYVSQAPSKTALFDYLVFLDSELVVIKTKVLIYREEYGGEIGSRRWLKQFMGKNQNDDLKYGENIIAISGATISVRSFTDAMNNFLKSLKILHSKNIL</sequence>
<dbReference type="PANTHER" id="PTHR36118:SF1">
    <property type="entry name" value="ION-TRANSLOCATING OXIDOREDUCTASE COMPLEX SUBUNIT G"/>
    <property type="match status" value="1"/>
</dbReference>
<comment type="caution">
    <text evidence="7">The sequence shown here is derived from an EMBL/GenBank/DDBJ whole genome shotgun (WGS) entry which is preliminary data.</text>
</comment>
<evidence type="ECO:0000313" key="7">
    <source>
        <dbReference type="EMBL" id="MFH6769599.1"/>
    </source>
</evidence>
<evidence type="ECO:0000256" key="5">
    <source>
        <dbReference type="ARBA" id="ARBA00022982"/>
    </source>
</evidence>
<keyword evidence="8" id="KW-1185">Reference proteome</keyword>
<dbReference type="InterPro" id="IPR010209">
    <property type="entry name" value="Ion_transpt_RnfG/RsxG"/>
</dbReference>
<evidence type="ECO:0000256" key="3">
    <source>
        <dbReference type="ARBA" id="ARBA00022630"/>
    </source>
</evidence>
<organism evidence="7 8">
    <name type="scientific">Gaetbulibacter aquiaggeris</name>
    <dbReference type="NCBI Taxonomy" id="1735373"/>
    <lineage>
        <taxon>Bacteria</taxon>
        <taxon>Pseudomonadati</taxon>
        <taxon>Bacteroidota</taxon>
        <taxon>Flavobacteriia</taxon>
        <taxon>Flavobacteriales</taxon>
        <taxon>Flavobacteriaceae</taxon>
        <taxon>Gaetbulibacter</taxon>
    </lineage>
</organism>
<dbReference type="PANTHER" id="PTHR36118">
    <property type="entry name" value="ION-TRANSLOCATING OXIDOREDUCTASE COMPLEX SUBUNIT G"/>
    <property type="match status" value="1"/>
</dbReference>
<evidence type="ECO:0000259" key="6">
    <source>
        <dbReference type="Pfam" id="PF04205"/>
    </source>
</evidence>
<keyword evidence="1" id="KW-0813">Transport</keyword>
<accession>A0ABW7MRY3</accession>
<proteinExistence type="predicted"/>
<protein>
    <submittedName>
        <fullName evidence="7">FMN-binding protein</fullName>
    </submittedName>
</protein>
<evidence type="ECO:0000313" key="8">
    <source>
        <dbReference type="Proteomes" id="UP001610104"/>
    </source>
</evidence>
<dbReference type="Pfam" id="PF04205">
    <property type="entry name" value="FMN_bind"/>
    <property type="match status" value="1"/>
</dbReference>
<keyword evidence="2" id="KW-0597">Phosphoprotein</keyword>
<dbReference type="EMBL" id="JBAWKC010000004">
    <property type="protein sequence ID" value="MFH6769599.1"/>
    <property type="molecule type" value="Genomic_DNA"/>
</dbReference>
<evidence type="ECO:0000256" key="2">
    <source>
        <dbReference type="ARBA" id="ARBA00022553"/>
    </source>
</evidence>
<keyword evidence="4" id="KW-0288">FMN</keyword>
<gene>
    <name evidence="7" type="ORF">V8G56_12680</name>
</gene>
<reference evidence="7 8" key="1">
    <citation type="submission" date="2024-02" db="EMBL/GenBank/DDBJ databases">
        <title>A Gaetbulibacter species isolated from tidal flats and genomic insights of their niches.</title>
        <authorList>
            <person name="Ye Y."/>
        </authorList>
    </citation>
    <scope>NUCLEOTIDE SEQUENCE [LARGE SCALE GENOMIC DNA]</scope>
    <source>
        <strain evidence="7 8">KEM-8</strain>
    </source>
</reference>
<evidence type="ECO:0000256" key="1">
    <source>
        <dbReference type="ARBA" id="ARBA00022448"/>
    </source>
</evidence>
<dbReference type="RefSeq" id="WP_395438826.1">
    <property type="nucleotide sequence ID" value="NZ_JBAWKC010000004.1"/>
</dbReference>
<evidence type="ECO:0000256" key="4">
    <source>
        <dbReference type="ARBA" id="ARBA00022643"/>
    </source>
</evidence>
<keyword evidence="5" id="KW-0249">Electron transport</keyword>
<keyword evidence="3" id="KW-0285">Flavoprotein</keyword>
<feature type="domain" description="FMN-binding" evidence="6">
    <location>
        <begin position="94"/>
        <end position="164"/>
    </location>
</feature>
<dbReference type="InterPro" id="IPR007329">
    <property type="entry name" value="FMN-bd"/>
</dbReference>
<name>A0ABW7MRY3_9FLAO</name>
<dbReference type="Proteomes" id="UP001610104">
    <property type="component" value="Unassembled WGS sequence"/>
</dbReference>